<gene>
    <name evidence="3" type="ORF">SAMN05444695_101455</name>
</gene>
<feature type="compositionally biased region" description="Low complexity" evidence="1">
    <location>
        <begin position="105"/>
        <end position="116"/>
    </location>
</feature>
<keyword evidence="4" id="KW-1185">Reference proteome</keyword>
<feature type="compositionally biased region" description="Gly residues" evidence="1">
    <location>
        <begin position="87"/>
        <end position="104"/>
    </location>
</feature>
<evidence type="ECO:0000256" key="1">
    <source>
        <dbReference type="SAM" id="MobiDB-lite"/>
    </source>
</evidence>
<dbReference type="EMBL" id="FNDN01000001">
    <property type="protein sequence ID" value="SDH21344.1"/>
    <property type="molecule type" value="Genomic_DNA"/>
</dbReference>
<evidence type="ECO:0000313" key="4">
    <source>
        <dbReference type="Proteomes" id="UP000183263"/>
    </source>
</evidence>
<evidence type="ECO:0000313" key="3">
    <source>
        <dbReference type="EMBL" id="SDH21344.1"/>
    </source>
</evidence>
<proteinExistence type="predicted"/>
<feature type="transmembrane region" description="Helical" evidence="2">
    <location>
        <begin position="137"/>
        <end position="164"/>
    </location>
</feature>
<keyword evidence="2" id="KW-1133">Transmembrane helix</keyword>
<dbReference type="OrthoDB" id="4743268at2"/>
<accession>A0A1G8AK43</accession>
<reference evidence="3 4" key="1">
    <citation type="submission" date="2016-10" db="EMBL/GenBank/DDBJ databases">
        <authorList>
            <person name="de Groot N.N."/>
        </authorList>
    </citation>
    <scope>NUCLEOTIDE SEQUENCE [LARGE SCALE GENOMIC DNA]</scope>
    <source>
        <strain evidence="3 4">DSM 44892</strain>
    </source>
</reference>
<dbReference type="Proteomes" id="UP000183263">
    <property type="component" value="Unassembled WGS sequence"/>
</dbReference>
<dbReference type="AlphaFoldDB" id="A0A1G8AK43"/>
<sequence>MGPAPTGVDNGDGIGVRGGYIGDVGTGTDLVPDPQAQLPVTNVGAILDPTTVTVAPPPPPPVEQPVAPPPVVEQPVWQPDPSAESGSGSGNSGGGGYAGGGSGYGAPSTPTTAPEPEAAEDEGGAITIGFPAVIGGLFGGAGAVMGAFALFATVLAVAGVAWAATHPAEFQRMLEDAARAAGIAFDRLRELMERFFADNPRPLPPPPENVKGWDDVQEYLRSLPRGDNGGIRTVETKEELARVLDDLVEHAVPGSFAPTYKGDGWVLPDGTLIGIRPDSESGGRTIDIQQAEGEATRKIHVK</sequence>
<organism evidence="3 4">
    <name type="scientific">Rhodococcus triatomae</name>
    <dbReference type="NCBI Taxonomy" id="300028"/>
    <lineage>
        <taxon>Bacteria</taxon>
        <taxon>Bacillati</taxon>
        <taxon>Actinomycetota</taxon>
        <taxon>Actinomycetes</taxon>
        <taxon>Mycobacteriales</taxon>
        <taxon>Nocardiaceae</taxon>
        <taxon>Rhodococcus</taxon>
    </lineage>
</organism>
<keyword evidence="2" id="KW-0472">Membrane</keyword>
<feature type="compositionally biased region" description="Pro residues" evidence="1">
    <location>
        <begin position="55"/>
        <end position="72"/>
    </location>
</feature>
<feature type="region of interest" description="Disordered" evidence="1">
    <location>
        <begin position="49"/>
        <end position="120"/>
    </location>
</feature>
<name>A0A1G8AK43_9NOCA</name>
<dbReference type="RefSeq" id="WP_072736013.1">
    <property type="nucleotide sequence ID" value="NZ_CP048813.1"/>
</dbReference>
<protein>
    <submittedName>
        <fullName evidence="3">Uncharacterized protein</fullName>
    </submittedName>
</protein>
<keyword evidence="2" id="KW-0812">Transmembrane</keyword>
<evidence type="ECO:0000256" key="2">
    <source>
        <dbReference type="SAM" id="Phobius"/>
    </source>
</evidence>